<keyword evidence="2" id="KW-1185">Reference proteome</keyword>
<dbReference type="Proteomes" id="UP001549366">
    <property type="component" value="Unassembled WGS sequence"/>
</dbReference>
<evidence type="ECO:0000313" key="2">
    <source>
        <dbReference type="Proteomes" id="UP001549366"/>
    </source>
</evidence>
<organism evidence="1 2">
    <name type="scientific">Endozoicomonas lisbonensis</name>
    <dbReference type="NCBI Taxonomy" id="3120522"/>
    <lineage>
        <taxon>Bacteria</taxon>
        <taxon>Pseudomonadati</taxon>
        <taxon>Pseudomonadota</taxon>
        <taxon>Gammaproteobacteria</taxon>
        <taxon>Oceanospirillales</taxon>
        <taxon>Endozoicomonadaceae</taxon>
        <taxon>Endozoicomonas</taxon>
    </lineage>
</organism>
<comment type="caution">
    <text evidence="1">The sequence shown here is derived from an EMBL/GenBank/DDBJ whole genome shotgun (WGS) entry which is preliminary data.</text>
</comment>
<protein>
    <submittedName>
        <fullName evidence="1">Uncharacterized protein</fullName>
    </submittedName>
</protein>
<sequence>MLTPEVMNYLVEYLSVFTEENQLLLQTFLILIYNNNEFGAWVYDIYCHCDLKLATEFVISVIEKYLQQHGFTQPP</sequence>
<gene>
    <name evidence="1" type="ORF">V5J35_000612</name>
</gene>
<proteinExistence type="predicted"/>
<evidence type="ECO:0000313" key="1">
    <source>
        <dbReference type="EMBL" id="MET4755420.1"/>
    </source>
</evidence>
<name>A0ABV2SCC7_9GAMM</name>
<accession>A0ABV2SCC7</accession>
<reference evidence="1 2" key="1">
    <citation type="submission" date="2024-06" db="EMBL/GenBank/DDBJ databases">
        <title>Genomic Encyclopedia of Type Strains, Phase V (KMG-V): Genome sequencing to study the core and pangenomes of soil and plant-associated prokaryotes.</title>
        <authorList>
            <person name="Whitman W."/>
        </authorList>
    </citation>
    <scope>NUCLEOTIDE SEQUENCE [LARGE SCALE GENOMIC DNA]</scope>
    <source>
        <strain evidence="1 2">NE40</strain>
    </source>
</reference>
<dbReference type="EMBL" id="JBEWTB010000002">
    <property type="protein sequence ID" value="MET4755420.1"/>
    <property type="molecule type" value="Genomic_DNA"/>
</dbReference>